<feature type="region of interest" description="Disordered" evidence="1">
    <location>
        <begin position="13"/>
        <end position="33"/>
    </location>
</feature>
<protein>
    <submittedName>
        <fullName evidence="2">Uncharacterized protein</fullName>
    </submittedName>
</protein>
<organism evidence="2 3">
    <name type="scientific">Hydatigena taeniaeformis</name>
    <name type="common">Feline tapeworm</name>
    <name type="synonym">Taenia taeniaeformis</name>
    <dbReference type="NCBI Taxonomy" id="6205"/>
    <lineage>
        <taxon>Eukaryota</taxon>
        <taxon>Metazoa</taxon>
        <taxon>Spiralia</taxon>
        <taxon>Lophotrochozoa</taxon>
        <taxon>Platyhelminthes</taxon>
        <taxon>Cestoda</taxon>
        <taxon>Eucestoda</taxon>
        <taxon>Cyclophyllidea</taxon>
        <taxon>Taeniidae</taxon>
        <taxon>Hydatigera</taxon>
    </lineage>
</organism>
<evidence type="ECO:0000313" key="2">
    <source>
        <dbReference type="EMBL" id="VDM27379.1"/>
    </source>
</evidence>
<dbReference type="EMBL" id="UYWX01008381">
    <property type="protein sequence ID" value="VDM27379.1"/>
    <property type="molecule type" value="Genomic_DNA"/>
</dbReference>
<evidence type="ECO:0000313" key="3">
    <source>
        <dbReference type="Proteomes" id="UP000274429"/>
    </source>
</evidence>
<dbReference type="AlphaFoldDB" id="A0A3P7FF41"/>
<keyword evidence="3" id="KW-1185">Reference proteome</keyword>
<sequence length="122" mass="13646">MVTSMPAPSLTVRFPHLPPLPPPPPPPLGTATIQASRHSIPSPHLRAVLQHRLVTTTMGRLPIPVASLHELLPPYSKRRIPTALPICSRPVFAWMMALSDDFIWMWGYLLQLLAVHTFQLHT</sequence>
<dbReference type="Proteomes" id="UP000274429">
    <property type="component" value="Unassembled WGS sequence"/>
</dbReference>
<feature type="compositionally biased region" description="Pro residues" evidence="1">
    <location>
        <begin position="16"/>
        <end position="28"/>
    </location>
</feature>
<reference evidence="2 3" key="1">
    <citation type="submission" date="2018-11" db="EMBL/GenBank/DDBJ databases">
        <authorList>
            <consortium name="Pathogen Informatics"/>
        </authorList>
    </citation>
    <scope>NUCLEOTIDE SEQUENCE [LARGE SCALE GENOMIC DNA]</scope>
</reference>
<name>A0A3P7FF41_HYDTA</name>
<accession>A0A3P7FF41</accession>
<evidence type="ECO:0000256" key="1">
    <source>
        <dbReference type="SAM" id="MobiDB-lite"/>
    </source>
</evidence>
<gene>
    <name evidence="2" type="ORF">TTAC_LOCUS5646</name>
</gene>
<proteinExistence type="predicted"/>